<gene>
    <name evidence="1" type="ORF">GCM10023321_31930</name>
</gene>
<comment type="caution">
    <text evidence="1">The sequence shown here is derived from an EMBL/GenBank/DDBJ whole genome shotgun (WGS) entry which is preliminary data.</text>
</comment>
<evidence type="ECO:0008006" key="3">
    <source>
        <dbReference type="Google" id="ProtNLM"/>
    </source>
</evidence>
<reference evidence="2" key="1">
    <citation type="journal article" date="2019" name="Int. J. Syst. Evol. Microbiol.">
        <title>The Global Catalogue of Microorganisms (GCM) 10K type strain sequencing project: providing services to taxonomists for standard genome sequencing and annotation.</title>
        <authorList>
            <consortium name="The Broad Institute Genomics Platform"/>
            <consortium name="The Broad Institute Genome Sequencing Center for Infectious Disease"/>
            <person name="Wu L."/>
            <person name="Ma J."/>
        </authorList>
    </citation>
    <scope>NUCLEOTIDE SEQUENCE [LARGE SCALE GENOMIC DNA]</scope>
    <source>
        <strain evidence="2">JCM 18303</strain>
    </source>
</reference>
<dbReference type="SUPFAM" id="SSF52091">
    <property type="entry name" value="SpoIIaa-like"/>
    <property type="match status" value="1"/>
</dbReference>
<dbReference type="Pfam" id="PF11964">
    <property type="entry name" value="SpoIIAA-like"/>
    <property type="match status" value="1"/>
</dbReference>
<evidence type="ECO:0000313" key="2">
    <source>
        <dbReference type="Proteomes" id="UP001428817"/>
    </source>
</evidence>
<dbReference type="EMBL" id="BAABJP010000011">
    <property type="protein sequence ID" value="GAA5156343.1"/>
    <property type="molecule type" value="Genomic_DNA"/>
</dbReference>
<accession>A0ABP9Q3K1</accession>
<organism evidence="1 2">
    <name type="scientific">Pseudonocardia eucalypti</name>
    <dbReference type="NCBI Taxonomy" id="648755"/>
    <lineage>
        <taxon>Bacteria</taxon>
        <taxon>Bacillati</taxon>
        <taxon>Actinomycetota</taxon>
        <taxon>Actinomycetes</taxon>
        <taxon>Pseudonocardiales</taxon>
        <taxon>Pseudonocardiaceae</taxon>
        <taxon>Pseudonocardia</taxon>
    </lineage>
</organism>
<sequence>MLELMDGPGGAIVAFRARDVLTQADNRDVLVPQLQAALAAADRIRVLVLMDETFRGWEARAAWTNTRLDLRHRRDFEKVAIVGAPRWEQWCVKLANVLIAGKLRTFTREQLANAWAWVRE</sequence>
<dbReference type="InterPro" id="IPR038396">
    <property type="entry name" value="SpoIIAA-like_sf"/>
</dbReference>
<dbReference type="Gene3D" id="3.40.50.10600">
    <property type="entry name" value="SpoIIaa-like domains"/>
    <property type="match status" value="1"/>
</dbReference>
<dbReference type="RefSeq" id="WP_185059744.1">
    <property type="nucleotide sequence ID" value="NZ_BAABJP010000011.1"/>
</dbReference>
<proteinExistence type="predicted"/>
<dbReference type="Proteomes" id="UP001428817">
    <property type="component" value="Unassembled WGS sequence"/>
</dbReference>
<keyword evidence="2" id="KW-1185">Reference proteome</keyword>
<dbReference type="InterPro" id="IPR021866">
    <property type="entry name" value="SpoIIAA-like"/>
</dbReference>
<name>A0ABP9Q3K1_9PSEU</name>
<protein>
    <recommendedName>
        <fullName evidence="3">STAS/SEC14 domain-containing protein</fullName>
    </recommendedName>
</protein>
<evidence type="ECO:0000313" key="1">
    <source>
        <dbReference type="EMBL" id="GAA5156343.1"/>
    </source>
</evidence>
<dbReference type="InterPro" id="IPR036513">
    <property type="entry name" value="STAS_dom_sf"/>
</dbReference>